<keyword evidence="9" id="KW-1185">Reference proteome</keyword>
<protein>
    <submittedName>
        <fullName evidence="8">DNA internalization-related competence protein ComEC/Rec2</fullName>
    </submittedName>
</protein>
<dbReference type="EMBL" id="JAKVTW010000001">
    <property type="protein sequence ID" value="MCH4810251.1"/>
    <property type="molecule type" value="Genomic_DNA"/>
</dbReference>
<dbReference type="InterPro" id="IPR036866">
    <property type="entry name" value="RibonucZ/Hydroxyglut_hydro"/>
</dbReference>
<feature type="domain" description="Metallo-beta-lactamase" evidence="7">
    <location>
        <begin position="520"/>
        <end position="699"/>
    </location>
</feature>
<keyword evidence="4 6" id="KW-1133">Transmembrane helix</keyword>
<gene>
    <name evidence="8" type="ORF">MLE19_02790</name>
</gene>
<dbReference type="CDD" id="cd07731">
    <property type="entry name" value="ComA-like_MBL-fold"/>
    <property type="match status" value="1"/>
</dbReference>
<feature type="transmembrane region" description="Helical" evidence="6">
    <location>
        <begin position="398"/>
        <end position="419"/>
    </location>
</feature>
<evidence type="ECO:0000259" key="7">
    <source>
        <dbReference type="SMART" id="SM00849"/>
    </source>
</evidence>
<dbReference type="SMART" id="SM00849">
    <property type="entry name" value="Lactamase_B"/>
    <property type="match status" value="1"/>
</dbReference>
<dbReference type="Pfam" id="PF13567">
    <property type="entry name" value="DUF4131"/>
    <property type="match status" value="1"/>
</dbReference>
<dbReference type="PANTHER" id="PTHR30619:SF1">
    <property type="entry name" value="RECOMBINATION PROTEIN 2"/>
    <property type="match status" value="1"/>
</dbReference>
<feature type="transmembrane region" description="Helical" evidence="6">
    <location>
        <begin position="271"/>
        <end position="290"/>
    </location>
</feature>
<feature type="transmembrane region" description="Helical" evidence="6">
    <location>
        <begin position="375"/>
        <end position="392"/>
    </location>
</feature>
<keyword evidence="5 6" id="KW-0472">Membrane</keyword>
<comment type="subcellular location">
    <subcellularLocation>
        <location evidence="1">Cell membrane</location>
        <topology evidence="1">Multi-pass membrane protein</topology>
    </subcellularLocation>
</comment>
<evidence type="ECO:0000256" key="6">
    <source>
        <dbReference type="SAM" id="Phobius"/>
    </source>
</evidence>
<feature type="transmembrane region" description="Helical" evidence="6">
    <location>
        <begin position="334"/>
        <end position="354"/>
    </location>
</feature>
<feature type="transmembrane region" description="Helical" evidence="6">
    <location>
        <begin position="236"/>
        <end position="259"/>
    </location>
</feature>
<feature type="transmembrane region" description="Helical" evidence="6">
    <location>
        <begin position="35"/>
        <end position="62"/>
    </location>
</feature>
<dbReference type="InterPro" id="IPR052159">
    <property type="entry name" value="Competence_DNA_uptake"/>
</dbReference>
<dbReference type="InterPro" id="IPR004477">
    <property type="entry name" value="ComEC_N"/>
</dbReference>
<keyword evidence="2" id="KW-1003">Cell membrane</keyword>
<dbReference type="PANTHER" id="PTHR30619">
    <property type="entry name" value="DNA INTERNALIZATION/COMPETENCE PROTEIN COMEC/REC2"/>
    <property type="match status" value="1"/>
</dbReference>
<reference evidence="8 9" key="1">
    <citation type="submission" date="2022-03" db="EMBL/GenBank/DDBJ databases">
        <title>Genomic signatures underlying metal tolerance in selected Arctic bacterial isolates.</title>
        <authorList>
            <person name="Thomas F.A."/>
            <person name="Venkatachalam S."/>
            <person name="Krishnan K.P."/>
        </authorList>
    </citation>
    <scope>NUCLEOTIDE SEQUENCE [LARGE SCALE GENOMIC DNA]</scope>
    <source>
        <strain evidence="8 9">HM116</strain>
    </source>
</reference>
<comment type="caution">
    <text evidence="8">The sequence shown here is derived from an EMBL/GenBank/DDBJ whole genome shotgun (WGS) entry which is preliminary data.</text>
</comment>
<dbReference type="InterPro" id="IPR025405">
    <property type="entry name" value="DUF4131"/>
</dbReference>
<feature type="transmembrane region" description="Helical" evidence="6">
    <location>
        <begin position="431"/>
        <end position="450"/>
    </location>
</feature>
<evidence type="ECO:0000256" key="1">
    <source>
        <dbReference type="ARBA" id="ARBA00004651"/>
    </source>
</evidence>
<dbReference type="NCBIfam" id="TIGR00360">
    <property type="entry name" value="ComEC_N-term"/>
    <property type="match status" value="1"/>
</dbReference>
<dbReference type="Proteomes" id="UP001320609">
    <property type="component" value="Unassembled WGS sequence"/>
</dbReference>
<dbReference type="InterPro" id="IPR035681">
    <property type="entry name" value="ComA-like_MBL"/>
</dbReference>
<evidence type="ECO:0000313" key="9">
    <source>
        <dbReference type="Proteomes" id="UP001320609"/>
    </source>
</evidence>
<dbReference type="Pfam" id="PF00753">
    <property type="entry name" value="Lactamase_B"/>
    <property type="match status" value="1"/>
</dbReference>
<evidence type="ECO:0000256" key="2">
    <source>
        <dbReference type="ARBA" id="ARBA00022475"/>
    </source>
</evidence>
<evidence type="ECO:0000256" key="3">
    <source>
        <dbReference type="ARBA" id="ARBA00022692"/>
    </source>
</evidence>
<evidence type="ECO:0000313" key="8">
    <source>
        <dbReference type="EMBL" id="MCH4810251.1"/>
    </source>
</evidence>
<proteinExistence type="predicted"/>
<name>A0ABS9S2B4_9GAMM</name>
<evidence type="ECO:0000256" key="4">
    <source>
        <dbReference type="ARBA" id="ARBA00022989"/>
    </source>
</evidence>
<dbReference type="Pfam" id="PF03772">
    <property type="entry name" value="Competence"/>
    <property type="match status" value="1"/>
</dbReference>
<keyword evidence="3 6" id="KW-0812">Transmembrane</keyword>
<dbReference type="InterPro" id="IPR001279">
    <property type="entry name" value="Metallo-B-lactamas"/>
</dbReference>
<dbReference type="SUPFAM" id="SSF56281">
    <property type="entry name" value="Metallo-hydrolase/oxidoreductase"/>
    <property type="match status" value="1"/>
</dbReference>
<dbReference type="RefSeq" id="WP_240716543.1">
    <property type="nucleotide sequence ID" value="NZ_JAKVTW010000001.1"/>
</dbReference>
<feature type="transmembrane region" description="Helical" evidence="6">
    <location>
        <begin position="462"/>
        <end position="483"/>
    </location>
</feature>
<sequence length="755" mass="83285">MRLGVAMPAAIAALIGALLAWYSHAAGVTSNALGWGLVAALLVMGWQPRVGVWLLIGGWVFIGIQDELGRRLPLGLSGEDLVIEAKVLTAQPQGDTTRLTLRVDHCLGPGQRPSCSALSKVRVTAYSDAVFTAGEQWRMTLRLRPPSGFANPATFDYEQWLWREGFHATGYLRQDPPPVRLASSGPSLRQLGLDFLAQQTLDERTKRWLAALTLGESEQLTQDDWSLLNATGTTHLVVISGLHVGLVTSFVLMLAKLGARLSTPTNWRMRTWPWWLAAVACVGYATLAGMAPPAMRAMVMTLIGLWVLSGRHAPSPWQGWWLALALVLIADPLALWRPGMWLSFVAVAWLIMIWQGRRRPQGVKGWCWALIRSQLLLAPLMAAAVLVAFGRVAPAAPLINLIAVPWVSSVMVPSALLGWLLSPVPFLAHSVWWLFELALTIFHILLTLSVQHWPLWEPERPLTYPLAFALLLLSLCWGLPAVLPSIRLASTALVVALPWWSLSSSTPQQGLRVSVYDVGQGQLIELRSANYRLLYDTGPRFRGGFMPLESLWSPGQRFDQVIVSHADNDHAGGVNALLTEHQVNEWTAPAGETLPVASQACQRGQSWQRDGVNYRFLWPPAGANALSPNDRSCVLEVRVGEHRLLITGDVSTEIERRFLLEVDAPISILVAGHHGSSTSSGIQFVRHTASEHVVFSAGRDNPFQHPVDSVVRRFRQQGSCLWSTAHDGALRFWLQAAHPIEVKTTRQQPGRRNRC</sequence>
<accession>A0ABS9S2B4</accession>
<dbReference type="Gene3D" id="3.60.15.10">
    <property type="entry name" value="Ribonuclease Z/Hydroxyacylglutathione hydrolase-like"/>
    <property type="match status" value="1"/>
</dbReference>
<organism evidence="8 9">
    <name type="scientific">Vreelandella neptunia</name>
    <dbReference type="NCBI Taxonomy" id="115551"/>
    <lineage>
        <taxon>Bacteria</taxon>
        <taxon>Pseudomonadati</taxon>
        <taxon>Pseudomonadota</taxon>
        <taxon>Gammaproteobacteria</taxon>
        <taxon>Oceanospirillales</taxon>
        <taxon>Halomonadaceae</taxon>
        <taxon>Vreelandella</taxon>
    </lineage>
</organism>
<dbReference type="InterPro" id="IPR004797">
    <property type="entry name" value="Competence_ComEC/Rec2"/>
</dbReference>
<dbReference type="NCBIfam" id="TIGR00361">
    <property type="entry name" value="ComEC_Rec2"/>
    <property type="match status" value="1"/>
</dbReference>
<evidence type="ECO:0000256" key="5">
    <source>
        <dbReference type="ARBA" id="ARBA00023136"/>
    </source>
</evidence>